<keyword evidence="1" id="KW-1133">Transmembrane helix</keyword>
<organism evidence="2 3">
    <name type="scientific">Collybiopsis confluens</name>
    <dbReference type="NCBI Taxonomy" id="2823264"/>
    <lineage>
        <taxon>Eukaryota</taxon>
        <taxon>Fungi</taxon>
        <taxon>Dikarya</taxon>
        <taxon>Basidiomycota</taxon>
        <taxon>Agaricomycotina</taxon>
        <taxon>Agaricomycetes</taxon>
        <taxon>Agaricomycetidae</taxon>
        <taxon>Agaricales</taxon>
        <taxon>Marasmiineae</taxon>
        <taxon>Omphalotaceae</taxon>
        <taxon>Collybiopsis</taxon>
    </lineage>
</organism>
<feature type="transmembrane region" description="Helical" evidence="1">
    <location>
        <begin position="78"/>
        <end position="104"/>
    </location>
</feature>
<evidence type="ECO:0000256" key="1">
    <source>
        <dbReference type="SAM" id="Phobius"/>
    </source>
</evidence>
<keyword evidence="3" id="KW-1185">Reference proteome</keyword>
<name>A0A8H5HXK0_9AGAR</name>
<reference evidence="2 3" key="1">
    <citation type="journal article" date="2020" name="ISME J.">
        <title>Uncovering the hidden diversity of litter-decomposition mechanisms in mushroom-forming fungi.</title>
        <authorList>
            <person name="Floudas D."/>
            <person name="Bentzer J."/>
            <person name="Ahren D."/>
            <person name="Johansson T."/>
            <person name="Persson P."/>
            <person name="Tunlid A."/>
        </authorList>
    </citation>
    <scope>NUCLEOTIDE SEQUENCE [LARGE SCALE GENOMIC DNA]</scope>
    <source>
        <strain evidence="2 3">CBS 406.79</strain>
    </source>
</reference>
<sequence>MSNADARAPLDNTMGALVIGILYVCPVHDRSSSLAADFPIFLSLSPIEYQHASGGSPVFKLTASSRPSIIKTHSGSNFWYKVAFVFILDTLHQIMLSHLLYVYFVKSFGDKEHLGTVVWSILVMVFLSAVIALVVQFFLCWRIWILSNKNLFWIVPIILVIIASFAITMAYFIKSWSLRTWVKLAKLSASTTYFDNRDVAANRKYSSLQKISRAVNCLNFGADLAVTFALDRCVDESPDVFLSQDWIIVDASFLCDSLLGIVYTNSFLATLNAREKLRESNRPPGTSFLSDSGLVWARGTETRTEETVMLPSSDGSEVKQQIETQVDRHLNPEVEMESIIKFKSTSSFCHSGTLPV</sequence>
<feature type="transmembrane region" description="Helical" evidence="1">
    <location>
        <begin position="246"/>
        <end position="268"/>
    </location>
</feature>
<dbReference type="PANTHER" id="PTHR40465">
    <property type="entry name" value="CHROMOSOME 1, WHOLE GENOME SHOTGUN SEQUENCE"/>
    <property type="match status" value="1"/>
</dbReference>
<evidence type="ECO:0000313" key="2">
    <source>
        <dbReference type="EMBL" id="KAF5391196.1"/>
    </source>
</evidence>
<protein>
    <submittedName>
        <fullName evidence="2">Uncharacterized protein</fullName>
    </submittedName>
</protein>
<evidence type="ECO:0000313" key="3">
    <source>
        <dbReference type="Proteomes" id="UP000518752"/>
    </source>
</evidence>
<dbReference type="PANTHER" id="PTHR40465:SF1">
    <property type="entry name" value="DUF6534 DOMAIN-CONTAINING PROTEIN"/>
    <property type="match status" value="1"/>
</dbReference>
<comment type="caution">
    <text evidence="2">The sequence shown here is derived from an EMBL/GenBank/DDBJ whole genome shotgun (WGS) entry which is preliminary data.</text>
</comment>
<gene>
    <name evidence="2" type="ORF">D9757_003145</name>
</gene>
<feature type="transmembrane region" description="Helical" evidence="1">
    <location>
        <begin position="151"/>
        <end position="173"/>
    </location>
</feature>
<dbReference type="AlphaFoldDB" id="A0A8H5HXK0"/>
<dbReference type="Proteomes" id="UP000518752">
    <property type="component" value="Unassembled WGS sequence"/>
</dbReference>
<feature type="transmembrane region" description="Helical" evidence="1">
    <location>
        <begin position="116"/>
        <end position="139"/>
    </location>
</feature>
<keyword evidence="1" id="KW-0812">Transmembrane</keyword>
<keyword evidence="1" id="KW-0472">Membrane</keyword>
<accession>A0A8H5HXK0</accession>
<dbReference type="EMBL" id="JAACJN010000011">
    <property type="protein sequence ID" value="KAF5391196.1"/>
    <property type="molecule type" value="Genomic_DNA"/>
</dbReference>
<dbReference type="OrthoDB" id="3263055at2759"/>
<proteinExistence type="predicted"/>